<evidence type="ECO:0000313" key="3">
    <source>
        <dbReference type="Proteomes" id="UP001205311"/>
    </source>
</evidence>
<protein>
    <submittedName>
        <fullName evidence="2">Dehydratase</fullName>
    </submittedName>
</protein>
<sequence>MRRTTTAAVRGLLTTALALVPVAALAVPAAATTTVTYQCRGSAAGRTAEFTLTQPLDASAPATVAPGGALTVVLDPAPNKIPGTVGSYTVKEVRNVQLRVAVPANASYASASLSGGAGLNSTPSVAHQGSDIVVTIPGPIKGGADIELPTLHLGLTAGAQGTIESRLAGSGYDAPGLTFTATIQVAVFPVNAPVSCFPNPNPALTSTTIG</sequence>
<comment type="caution">
    <text evidence="2">The sequence shown here is derived from an EMBL/GenBank/DDBJ whole genome shotgun (WGS) entry which is preliminary data.</text>
</comment>
<evidence type="ECO:0000313" key="2">
    <source>
        <dbReference type="EMBL" id="MCP2260842.1"/>
    </source>
</evidence>
<accession>A0ABT1HZ82</accession>
<proteinExistence type="predicted"/>
<keyword evidence="3" id="KW-1185">Reference proteome</keyword>
<gene>
    <name evidence="2" type="ORF">LX15_004562</name>
</gene>
<evidence type="ECO:0000256" key="1">
    <source>
        <dbReference type="SAM" id="SignalP"/>
    </source>
</evidence>
<dbReference type="EMBL" id="JAMTCP010000032">
    <property type="protein sequence ID" value="MCP2260842.1"/>
    <property type="molecule type" value="Genomic_DNA"/>
</dbReference>
<organism evidence="2 3">
    <name type="scientific">Streptoalloteichus tenebrarius (strain ATCC 17920 / DSM 40477 / JCM 4838 / CBS 697.72 / NBRC 16177 / NCIMB 11028 / NRRL B-12390 / A12253. 1 / ISP 5477)</name>
    <name type="common">Streptomyces tenebrarius</name>
    <dbReference type="NCBI Taxonomy" id="1933"/>
    <lineage>
        <taxon>Bacteria</taxon>
        <taxon>Bacillati</taxon>
        <taxon>Actinomycetota</taxon>
        <taxon>Actinomycetes</taxon>
        <taxon>Pseudonocardiales</taxon>
        <taxon>Pseudonocardiaceae</taxon>
        <taxon>Streptoalloteichus</taxon>
    </lineage>
</organism>
<feature type="chain" id="PRO_5046034734" evidence="1">
    <location>
        <begin position="27"/>
        <end position="210"/>
    </location>
</feature>
<feature type="signal peptide" evidence="1">
    <location>
        <begin position="1"/>
        <end position="26"/>
    </location>
</feature>
<name>A0ABT1HZ82_STRSD</name>
<dbReference type="RefSeq" id="WP_253671685.1">
    <property type="nucleotide sequence ID" value="NZ_JAMTCP010000032.1"/>
</dbReference>
<keyword evidence="1" id="KW-0732">Signal</keyword>
<reference evidence="2 3" key="1">
    <citation type="submission" date="2022-06" db="EMBL/GenBank/DDBJ databases">
        <title>Genomic Encyclopedia of Archaeal and Bacterial Type Strains, Phase II (KMG-II): from individual species to whole genera.</title>
        <authorList>
            <person name="Goeker M."/>
        </authorList>
    </citation>
    <scope>NUCLEOTIDE SEQUENCE [LARGE SCALE GENOMIC DNA]</scope>
    <source>
        <strain evidence="2 3">DSM 40477</strain>
    </source>
</reference>
<dbReference type="Proteomes" id="UP001205311">
    <property type="component" value="Unassembled WGS sequence"/>
</dbReference>